<dbReference type="PROSITE" id="PS51257">
    <property type="entry name" value="PROKAR_LIPOPROTEIN"/>
    <property type="match status" value="1"/>
</dbReference>
<comment type="similarity">
    <text evidence="1">Belongs to the bacterial solute-binding protein 8 family.</text>
</comment>
<feature type="signal peptide" evidence="3">
    <location>
        <begin position="1"/>
        <end position="33"/>
    </location>
</feature>
<feature type="domain" description="Fe/B12 periplasmic-binding" evidence="4">
    <location>
        <begin position="80"/>
        <end position="375"/>
    </location>
</feature>
<gene>
    <name evidence="5" type="ORF">IAD03_04945</name>
</gene>
<keyword evidence="3" id="KW-0732">Signal</keyword>
<dbReference type="Pfam" id="PF01497">
    <property type="entry name" value="Peripla_BP_2"/>
    <property type="match status" value="1"/>
</dbReference>
<sequence>MKSRMHSHRSRLTRFSALLLTLALMLGLSSCMAEPAGDAAAQPSSAQASGGASAQEDSAATRTVTDVWNREVEIPTEVNSIVCVGSMAPRFAAYLDVMDLLVGAEDSDLDGVDVRYDYSAVYHDTLKDLPSIGAGGGSGENNAYPEQILSVMPDVILAGFSAEAADELQRQTGIPVVSVRYRAQGFLDDDFYSTLRLFADVVGAQERCEDVIAYLEECRTDLEQRTAGIPEEEKQRVYTGAVTFNGRHGFAFTYVNFPPFAAIGANNVADVFLESATGEAAQEAEQSGTAYVGQNGFEVDLEQILAWDPDVVFLDPGNMDLVNDEYKSNPGFFSSLRAIQEGEVYAMPSSNAAGPNMTYLMINAYYAGTVLFPDRFADVELSEKAGEIMTKLLGRDFFDEMQAGGLAYGKLTIGG</sequence>
<dbReference type="SUPFAM" id="SSF53807">
    <property type="entry name" value="Helical backbone' metal receptor"/>
    <property type="match status" value="1"/>
</dbReference>
<evidence type="ECO:0000256" key="1">
    <source>
        <dbReference type="ARBA" id="ARBA00008814"/>
    </source>
</evidence>
<name>A0A9D1K1H6_9FIRM</name>
<dbReference type="Gene3D" id="3.40.50.1980">
    <property type="entry name" value="Nitrogenase molybdenum iron protein domain"/>
    <property type="match status" value="2"/>
</dbReference>
<dbReference type="InterPro" id="IPR002491">
    <property type="entry name" value="ABC_transptr_periplasmic_BD"/>
</dbReference>
<protein>
    <submittedName>
        <fullName evidence="5">ABC transporter substrate-binding protein</fullName>
    </submittedName>
</protein>
<feature type="region of interest" description="Disordered" evidence="2">
    <location>
        <begin position="41"/>
        <end position="62"/>
    </location>
</feature>
<feature type="compositionally biased region" description="Low complexity" evidence="2">
    <location>
        <begin position="41"/>
        <end position="60"/>
    </location>
</feature>
<dbReference type="InterPro" id="IPR050902">
    <property type="entry name" value="ABC_Transporter_SBP"/>
</dbReference>
<evidence type="ECO:0000313" key="6">
    <source>
        <dbReference type="Proteomes" id="UP000824141"/>
    </source>
</evidence>
<accession>A0A9D1K1H6</accession>
<dbReference type="PANTHER" id="PTHR30535:SF34">
    <property type="entry name" value="MOLYBDATE-BINDING PROTEIN MOLA"/>
    <property type="match status" value="1"/>
</dbReference>
<evidence type="ECO:0000256" key="3">
    <source>
        <dbReference type="SAM" id="SignalP"/>
    </source>
</evidence>
<dbReference type="PANTHER" id="PTHR30535">
    <property type="entry name" value="VITAMIN B12-BINDING PROTEIN"/>
    <property type="match status" value="1"/>
</dbReference>
<evidence type="ECO:0000256" key="2">
    <source>
        <dbReference type="SAM" id="MobiDB-lite"/>
    </source>
</evidence>
<dbReference type="PROSITE" id="PS50983">
    <property type="entry name" value="FE_B12_PBP"/>
    <property type="match status" value="1"/>
</dbReference>
<evidence type="ECO:0000313" key="5">
    <source>
        <dbReference type="EMBL" id="HIS78699.1"/>
    </source>
</evidence>
<reference evidence="5" key="1">
    <citation type="submission" date="2020-10" db="EMBL/GenBank/DDBJ databases">
        <authorList>
            <person name="Gilroy R."/>
        </authorList>
    </citation>
    <scope>NUCLEOTIDE SEQUENCE</scope>
    <source>
        <strain evidence="5">6086</strain>
    </source>
</reference>
<comment type="caution">
    <text evidence="5">The sequence shown here is derived from an EMBL/GenBank/DDBJ whole genome shotgun (WGS) entry which is preliminary data.</text>
</comment>
<feature type="chain" id="PRO_5038972297" evidence="3">
    <location>
        <begin position="34"/>
        <end position="415"/>
    </location>
</feature>
<organism evidence="5 6">
    <name type="scientific">Candidatus Caccousia stercoris</name>
    <dbReference type="NCBI Taxonomy" id="2840723"/>
    <lineage>
        <taxon>Bacteria</taxon>
        <taxon>Bacillati</taxon>
        <taxon>Bacillota</taxon>
        <taxon>Clostridia</taxon>
        <taxon>Eubacteriales</taxon>
        <taxon>Oscillospiraceae</taxon>
        <taxon>Oscillospiraceae incertae sedis</taxon>
        <taxon>Candidatus Caccousia</taxon>
    </lineage>
</organism>
<dbReference type="Proteomes" id="UP000824141">
    <property type="component" value="Unassembled WGS sequence"/>
</dbReference>
<proteinExistence type="inferred from homology"/>
<dbReference type="EMBL" id="DVJM01000099">
    <property type="protein sequence ID" value="HIS78699.1"/>
    <property type="molecule type" value="Genomic_DNA"/>
</dbReference>
<evidence type="ECO:0000259" key="4">
    <source>
        <dbReference type="PROSITE" id="PS50983"/>
    </source>
</evidence>
<dbReference type="AlphaFoldDB" id="A0A9D1K1H6"/>
<reference evidence="5" key="2">
    <citation type="journal article" date="2021" name="PeerJ">
        <title>Extensive microbial diversity within the chicken gut microbiome revealed by metagenomics and culture.</title>
        <authorList>
            <person name="Gilroy R."/>
            <person name="Ravi A."/>
            <person name="Getino M."/>
            <person name="Pursley I."/>
            <person name="Horton D.L."/>
            <person name="Alikhan N.F."/>
            <person name="Baker D."/>
            <person name="Gharbi K."/>
            <person name="Hall N."/>
            <person name="Watson M."/>
            <person name="Adriaenssens E.M."/>
            <person name="Foster-Nyarko E."/>
            <person name="Jarju S."/>
            <person name="Secka A."/>
            <person name="Antonio M."/>
            <person name="Oren A."/>
            <person name="Chaudhuri R.R."/>
            <person name="La Ragione R."/>
            <person name="Hildebrand F."/>
            <person name="Pallen M.J."/>
        </authorList>
    </citation>
    <scope>NUCLEOTIDE SEQUENCE</scope>
    <source>
        <strain evidence="5">6086</strain>
    </source>
</reference>